<dbReference type="Proteomes" id="UP000676776">
    <property type="component" value="Unassembled WGS sequence"/>
</dbReference>
<dbReference type="Pfam" id="PF01643">
    <property type="entry name" value="Acyl-ACP_TE"/>
    <property type="match status" value="1"/>
</dbReference>
<keyword evidence="1" id="KW-0378">Hydrolase</keyword>
<evidence type="ECO:0000256" key="1">
    <source>
        <dbReference type="ARBA" id="ARBA00022801"/>
    </source>
</evidence>
<organism evidence="3 4">
    <name type="scientific">Winogradskyella pelagia</name>
    <dbReference type="NCBI Taxonomy" id="2819984"/>
    <lineage>
        <taxon>Bacteria</taxon>
        <taxon>Pseudomonadati</taxon>
        <taxon>Bacteroidota</taxon>
        <taxon>Flavobacteriia</taxon>
        <taxon>Flavobacteriales</taxon>
        <taxon>Flavobacteriaceae</taxon>
        <taxon>Winogradskyella</taxon>
    </lineage>
</organism>
<dbReference type="PANTHER" id="PTHR31793">
    <property type="entry name" value="4-HYDROXYBENZOYL-COA THIOESTERASE FAMILY MEMBER"/>
    <property type="match status" value="1"/>
</dbReference>
<dbReference type="CDD" id="cd00586">
    <property type="entry name" value="4HBT"/>
    <property type="match status" value="1"/>
</dbReference>
<protein>
    <submittedName>
        <fullName evidence="3">Acyl-CoA thioesterase</fullName>
    </submittedName>
</protein>
<name>A0ABS3T3T8_9FLAO</name>
<dbReference type="InterPro" id="IPR002864">
    <property type="entry name" value="Acyl-ACP_thioesterase_NHD"/>
</dbReference>
<proteinExistence type="predicted"/>
<accession>A0ABS3T3T8</accession>
<dbReference type="InterPro" id="IPR050563">
    <property type="entry name" value="4-hydroxybenzoyl-CoA_TE"/>
</dbReference>
<dbReference type="Gene3D" id="3.10.129.10">
    <property type="entry name" value="Hotdog Thioesterase"/>
    <property type="match status" value="1"/>
</dbReference>
<evidence type="ECO:0000313" key="4">
    <source>
        <dbReference type="Proteomes" id="UP000676776"/>
    </source>
</evidence>
<reference evidence="3 4" key="1">
    <citation type="submission" date="2021-03" db="EMBL/GenBank/DDBJ databases">
        <title>Winogradskyella sp. nov., isolated from costal sediment.</title>
        <authorList>
            <person name="Gao C."/>
        </authorList>
    </citation>
    <scope>NUCLEOTIDE SEQUENCE [LARGE SCALE GENOMIC DNA]</scope>
    <source>
        <strain evidence="3 4">DF17</strain>
    </source>
</reference>
<evidence type="ECO:0000313" key="3">
    <source>
        <dbReference type="EMBL" id="MBO3117398.1"/>
    </source>
</evidence>
<evidence type="ECO:0000259" key="2">
    <source>
        <dbReference type="Pfam" id="PF01643"/>
    </source>
</evidence>
<comment type="caution">
    <text evidence="3">The sequence shown here is derived from an EMBL/GenBank/DDBJ whole genome shotgun (WGS) entry which is preliminary data.</text>
</comment>
<dbReference type="InterPro" id="IPR029069">
    <property type="entry name" value="HotDog_dom_sf"/>
</dbReference>
<dbReference type="PANTHER" id="PTHR31793:SF37">
    <property type="entry name" value="ACYL-COA THIOESTER HYDROLASE YBGC"/>
    <property type="match status" value="1"/>
</dbReference>
<dbReference type="RefSeq" id="WP_208154751.1">
    <property type="nucleotide sequence ID" value="NZ_JAGEVF010000009.1"/>
</dbReference>
<dbReference type="SUPFAM" id="SSF54637">
    <property type="entry name" value="Thioesterase/thiol ester dehydrase-isomerase"/>
    <property type="match status" value="1"/>
</dbReference>
<gene>
    <name evidence="3" type="ORF">J4050_11605</name>
</gene>
<dbReference type="EMBL" id="JAGEVF010000009">
    <property type="protein sequence ID" value="MBO3117398.1"/>
    <property type="molecule type" value="Genomic_DNA"/>
</dbReference>
<keyword evidence="4" id="KW-1185">Reference proteome</keyword>
<sequence>MEIFEKTIIVQQEDLDALNHVNNVRYVQWVQDIAEDHWLSRASEAIKANFFWVMLSHNLEYKSPAHLGDTIKLKTYVTSSEGVTSTRQVEFLNTKTNKQLVKSATKWCLLNKTSQRPTRITAEIKTLFN</sequence>
<feature type="domain" description="Acyl-ACP thioesterase N-terminal hotdog" evidence="2">
    <location>
        <begin position="3"/>
        <end position="125"/>
    </location>
</feature>